<proteinExistence type="predicted"/>
<gene>
    <name evidence="1" type="ORF">DP939_42980</name>
</gene>
<protein>
    <submittedName>
        <fullName evidence="1">Uncharacterized protein</fullName>
    </submittedName>
</protein>
<dbReference type="AlphaFoldDB" id="A0A366LJK5"/>
<name>A0A366LJK5_9ACTN</name>
<accession>A0A366LJK5</accession>
<dbReference type="EMBL" id="QMEY01000040">
    <property type="protein sequence ID" value="RBQ14041.1"/>
    <property type="molecule type" value="Genomic_DNA"/>
</dbReference>
<organism evidence="1 2">
    <name type="scientific">Spongiactinospora rosea</name>
    <dbReference type="NCBI Taxonomy" id="2248750"/>
    <lineage>
        <taxon>Bacteria</taxon>
        <taxon>Bacillati</taxon>
        <taxon>Actinomycetota</taxon>
        <taxon>Actinomycetes</taxon>
        <taxon>Streptosporangiales</taxon>
        <taxon>Streptosporangiaceae</taxon>
        <taxon>Spongiactinospora</taxon>
    </lineage>
</organism>
<comment type="caution">
    <text evidence="1">The sequence shown here is derived from an EMBL/GenBank/DDBJ whole genome shotgun (WGS) entry which is preliminary data.</text>
</comment>
<keyword evidence="2" id="KW-1185">Reference proteome</keyword>
<dbReference type="Proteomes" id="UP000253303">
    <property type="component" value="Unassembled WGS sequence"/>
</dbReference>
<evidence type="ECO:0000313" key="1">
    <source>
        <dbReference type="EMBL" id="RBQ14041.1"/>
    </source>
</evidence>
<sequence>MLPTIDFTGGNVYGSAIAIISWARRVRPQSLASRAARNRAAHAGSFALVFIAPASAGKV</sequence>
<reference evidence="1 2" key="1">
    <citation type="submission" date="2018-06" db="EMBL/GenBank/DDBJ databases">
        <title>Sphaerisporangium craniellae sp. nov., isolated from a marine sponge in the South China Sea.</title>
        <authorList>
            <person name="Li L."/>
        </authorList>
    </citation>
    <scope>NUCLEOTIDE SEQUENCE [LARGE SCALE GENOMIC DNA]</scope>
    <source>
        <strain evidence="1 2">LHW63015</strain>
    </source>
</reference>
<evidence type="ECO:0000313" key="2">
    <source>
        <dbReference type="Proteomes" id="UP000253303"/>
    </source>
</evidence>